<evidence type="ECO:0000256" key="7">
    <source>
        <dbReference type="ARBA" id="ARBA00023136"/>
    </source>
</evidence>
<dbReference type="AlphaFoldDB" id="A0A1E8EW44"/>
<feature type="transmembrane region" description="Helical" evidence="8">
    <location>
        <begin position="45"/>
        <end position="65"/>
    </location>
</feature>
<dbReference type="GO" id="GO:0009847">
    <property type="term" value="P:spore germination"/>
    <property type="evidence" value="ECO:0007669"/>
    <property type="project" value="InterPro"/>
</dbReference>
<proteinExistence type="inferred from homology"/>
<dbReference type="RefSeq" id="WP_070111206.1">
    <property type="nucleotide sequence ID" value="NZ_LZFO01000044.1"/>
</dbReference>
<evidence type="ECO:0000313" key="9">
    <source>
        <dbReference type="EMBL" id="OFI01475.1"/>
    </source>
</evidence>
<keyword evidence="10" id="KW-1185">Reference proteome</keyword>
<dbReference type="STRING" id="1121290.CLAOCE_21310"/>
<name>A0A1E8EW44_9CLOT</name>
<feature type="transmembrane region" description="Helical" evidence="8">
    <location>
        <begin position="152"/>
        <end position="174"/>
    </location>
</feature>
<evidence type="ECO:0000256" key="4">
    <source>
        <dbReference type="ARBA" id="ARBA00022544"/>
    </source>
</evidence>
<feature type="transmembrane region" description="Helical" evidence="8">
    <location>
        <begin position="12"/>
        <end position="33"/>
    </location>
</feature>
<dbReference type="PANTHER" id="PTHR34975">
    <property type="entry name" value="SPORE GERMINATION PROTEIN A2"/>
    <property type="match status" value="1"/>
</dbReference>
<dbReference type="Pfam" id="PF03845">
    <property type="entry name" value="Spore_permease"/>
    <property type="match status" value="1"/>
</dbReference>
<dbReference type="PATRIC" id="fig|1121290.3.peg.2143"/>
<comment type="similarity">
    <text evidence="2">Belongs to the amino acid-polyamine-organocation (APC) superfamily. Spore germination protein (SGP) (TC 2.A.3.9) family.</text>
</comment>
<reference evidence="9 10" key="1">
    <citation type="submission" date="2016-06" db="EMBL/GenBank/DDBJ databases">
        <title>Genome sequence of Clostridium acetireducens DSM 10703.</title>
        <authorList>
            <person name="Poehlein A."/>
            <person name="Fluechter S."/>
            <person name="Duerre P."/>
            <person name="Daniel R."/>
        </authorList>
    </citation>
    <scope>NUCLEOTIDE SEQUENCE [LARGE SCALE GENOMIC DNA]</scope>
    <source>
        <strain evidence="9 10">DSM 10703</strain>
    </source>
</reference>
<feature type="transmembrane region" description="Helical" evidence="8">
    <location>
        <begin position="337"/>
        <end position="358"/>
    </location>
</feature>
<feature type="transmembrane region" description="Helical" evidence="8">
    <location>
        <begin position="194"/>
        <end position="211"/>
    </location>
</feature>
<keyword evidence="7 8" id="KW-0472">Membrane</keyword>
<keyword evidence="5 8" id="KW-0812">Transmembrane</keyword>
<comment type="subcellular location">
    <subcellularLocation>
        <location evidence="1">Membrane</location>
        <topology evidence="1">Multi-pass membrane protein</topology>
    </subcellularLocation>
</comment>
<evidence type="ECO:0000256" key="8">
    <source>
        <dbReference type="SAM" id="Phobius"/>
    </source>
</evidence>
<evidence type="ECO:0000256" key="5">
    <source>
        <dbReference type="ARBA" id="ARBA00022692"/>
    </source>
</evidence>
<keyword evidence="3" id="KW-0813">Transport</keyword>
<organism evidence="9 10">
    <name type="scientific">Clostridium acetireducens DSM 10703</name>
    <dbReference type="NCBI Taxonomy" id="1121290"/>
    <lineage>
        <taxon>Bacteria</taxon>
        <taxon>Bacillati</taxon>
        <taxon>Bacillota</taxon>
        <taxon>Clostridia</taxon>
        <taxon>Eubacteriales</taxon>
        <taxon>Clostridiaceae</taxon>
        <taxon>Clostridium</taxon>
    </lineage>
</organism>
<dbReference type="PANTHER" id="PTHR34975:SF2">
    <property type="entry name" value="SPORE GERMINATION PROTEIN A2"/>
    <property type="match status" value="1"/>
</dbReference>
<evidence type="ECO:0000256" key="2">
    <source>
        <dbReference type="ARBA" id="ARBA00007998"/>
    </source>
</evidence>
<evidence type="ECO:0000256" key="1">
    <source>
        <dbReference type="ARBA" id="ARBA00004141"/>
    </source>
</evidence>
<accession>A0A1E8EW44</accession>
<evidence type="ECO:0000256" key="6">
    <source>
        <dbReference type="ARBA" id="ARBA00022989"/>
    </source>
</evidence>
<evidence type="ECO:0000256" key="3">
    <source>
        <dbReference type="ARBA" id="ARBA00022448"/>
    </source>
</evidence>
<feature type="transmembrane region" description="Helical" evidence="8">
    <location>
        <begin position="116"/>
        <end position="140"/>
    </location>
</feature>
<dbReference type="InterPro" id="IPR004761">
    <property type="entry name" value="Spore_GerAB"/>
</dbReference>
<comment type="caution">
    <text evidence="9">The sequence shown here is derived from an EMBL/GenBank/DDBJ whole genome shotgun (WGS) entry which is preliminary data.</text>
</comment>
<keyword evidence="4" id="KW-0309">Germination</keyword>
<feature type="transmembrane region" description="Helical" evidence="8">
    <location>
        <begin position="86"/>
        <end position="110"/>
    </location>
</feature>
<dbReference type="EMBL" id="LZFO01000044">
    <property type="protein sequence ID" value="OFI01475.1"/>
    <property type="molecule type" value="Genomic_DNA"/>
</dbReference>
<dbReference type="Proteomes" id="UP000175744">
    <property type="component" value="Unassembled WGS sequence"/>
</dbReference>
<sequence length="368" mass="41571">MSEINSNNKNYITAHQCATILIGSMVSLGMINLPADVVKNANQDGWIAAILGIAYPVYLVIMASFMAKTYPEKNILHLSKMCFGKVIGNILNLIFISFFILAETTVAAGLSNVLKIYITPFLESKKILIVMFMVPAFIAYKGLVNLARVNEVIFYITLPIFLIPIGAIKEGTILNLMPVFDTPAIDILKATKNTFFAYTGAEILFLIYPFVKEKDKIKSAGLKASVITAFLYLWITFITIYYLGIDIVPKFLWPVITVSESVMIPIINSFRYVAMVLNSILIFRTLANNYYAVAFSVKEMVNKWKIENIILVLYVVFFIISLFYGNPVIRRSFINKIMPIYVPLNLLYITVISICIFFKKGDKNVQKK</sequence>
<evidence type="ECO:0000313" key="10">
    <source>
        <dbReference type="Proteomes" id="UP000175744"/>
    </source>
</evidence>
<keyword evidence="6 8" id="KW-1133">Transmembrane helix</keyword>
<dbReference type="NCBIfam" id="TIGR00912">
    <property type="entry name" value="2A0309"/>
    <property type="match status" value="1"/>
</dbReference>
<feature type="transmembrane region" description="Helical" evidence="8">
    <location>
        <begin position="263"/>
        <end position="287"/>
    </location>
</feature>
<feature type="transmembrane region" description="Helical" evidence="8">
    <location>
        <begin position="308"/>
        <end position="325"/>
    </location>
</feature>
<gene>
    <name evidence="9" type="primary">yndE_3</name>
    <name evidence="9" type="ORF">CLOACE_21310</name>
</gene>
<feature type="transmembrane region" description="Helical" evidence="8">
    <location>
        <begin position="223"/>
        <end position="243"/>
    </location>
</feature>
<protein>
    <submittedName>
        <fullName evidence="9">Spore germination protein YndE</fullName>
    </submittedName>
</protein>
<dbReference type="GO" id="GO:0016020">
    <property type="term" value="C:membrane"/>
    <property type="evidence" value="ECO:0007669"/>
    <property type="project" value="UniProtKB-SubCell"/>
</dbReference>